<sequence>MSARKKKGEPADASEQAHLSCVENDQSLCSVDLAGDFTYRLVGVVQLNGGANTRDTTYVRMPSVTEVPQVSAAVSGREQPSATEKLLSHFSSWYRLKKAVAWYMRFFQVLKGRLLSRARVIRDRGLRARGVGLETSLSVDDLRSAELNILRYVQETSFPEFYDREGTVNVKSSSLKGLNVTLKDGLSLALSDAGEEELFSSASSSSEGSYVSAPRAPEAALKAAAGTMEEVQEPEIVPEVHHYPIVSQRHTWCVDEEHLHYQASYQHQIVHGFSSTFIKAYRCFGRSRGRRLTILEDCDVATPAIHWC</sequence>
<protein>
    <submittedName>
        <fullName evidence="1">Uncharacterized protein</fullName>
    </submittedName>
</protein>
<dbReference type="Proteomes" id="UP000440578">
    <property type="component" value="Unassembled WGS sequence"/>
</dbReference>
<dbReference type="EMBL" id="VIIS01001753">
    <property type="protein sequence ID" value="KAF0293341.1"/>
    <property type="molecule type" value="Genomic_DNA"/>
</dbReference>
<name>A0A6A4VVB1_AMPAM</name>
<organism evidence="1 2">
    <name type="scientific">Amphibalanus amphitrite</name>
    <name type="common">Striped barnacle</name>
    <name type="synonym">Balanus amphitrite</name>
    <dbReference type="NCBI Taxonomy" id="1232801"/>
    <lineage>
        <taxon>Eukaryota</taxon>
        <taxon>Metazoa</taxon>
        <taxon>Ecdysozoa</taxon>
        <taxon>Arthropoda</taxon>
        <taxon>Crustacea</taxon>
        <taxon>Multicrustacea</taxon>
        <taxon>Cirripedia</taxon>
        <taxon>Thoracica</taxon>
        <taxon>Thoracicalcarea</taxon>
        <taxon>Balanomorpha</taxon>
        <taxon>Balanoidea</taxon>
        <taxon>Balanidae</taxon>
        <taxon>Amphibalaninae</taxon>
        <taxon>Amphibalanus</taxon>
    </lineage>
</organism>
<comment type="caution">
    <text evidence="1">The sequence shown here is derived from an EMBL/GenBank/DDBJ whole genome shotgun (WGS) entry which is preliminary data.</text>
</comment>
<evidence type="ECO:0000313" key="2">
    <source>
        <dbReference type="Proteomes" id="UP000440578"/>
    </source>
</evidence>
<keyword evidence="2" id="KW-1185">Reference proteome</keyword>
<evidence type="ECO:0000313" key="1">
    <source>
        <dbReference type="EMBL" id="KAF0293341.1"/>
    </source>
</evidence>
<accession>A0A6A4VVB1</accession>
<dbReference type="OrthoDB" id="424753at2759"/>
<gene>
    <name evidence="1" type="ORF">FJT64_000917</name>
</gene>
<reference evidence="1 2" key="1">
    <citation type="submission" date="2019-07" db="EMBL/GenBank/DDBJ databases">
        <title>Draft genome assembly of a fouling barnacle, Amphibalanus amphitrite (Darwin, 1854): The first reference genome for Thecostraca.</title>
        <authorList>
            <person name="Kim W."/>
        </authorList>
    </citation>
    <scope>NUCLEOTIDE SEQUENCE [LARGE SCALE GENOMIC DNA]</scope>
    <source>
        <strain evidence="1">SNU_AA5</strain>
        <tissue evidence="1">Soma without cirri and trophi</tissue>
    </source>
</reference>
<dbReference type="AlphaFoldDB" id="A0A6A4VVB1"/>
<proteinExistence type="predicted"/>